<name>A0A517RJI0_9PLAN</name>
<organism evidence="2 3">
    <name type="scientific">Gimesia alba</name>
    <dbReference type="NCBI Taxonomy" id="2527973"/>
    <lineage>
        <taxon>Bacteria</taxon>
        <taxon>Pseudomonadati</taxon>
        <taxon>Planctomycetota</taxon>
        <taxon>Planctomycetia</taxon>
        <taxon>Planctomycetales</taxon>
        <taxon>Planctomycetaceae</taxon>
        <taxon>Gimesia</taxon>
    </lineage>
</organism>
<feature type="transmembrane region" description="Helical" evidence="1">
    <location>
        <begin position="6"/>
        <end position="31"/>
    </location>
</feature>
<reference evidence="2 3" key="1">
    <citation type="submission" date="2019-02" db="EMBL/GenBank/DDBJ databases">
        <title>Deep-cultivation of Planctomycetes and their phenomic and genomic characterization uncovers novel biology.</title>
        <authorList>
            <person name="Wiegand S."/>
            <person name="Jogler M."/>
            <person name="Boedeker C."/>
            <person name="Pinto D."/>
            <person name="Vollmers J."/>
            <person name="Rivas-Marin E."/>
            <person name="Kohn T."/>
            <person name="Peeters S.H."/>
            <person name="Heuer A."/>
            <person name="Rast P."/>
            <person name="Oberbeckmann S."/>
            <person name="Bunk B."/>
            <person name="Jeske O."/>
            <person name="Meyerdierks A."/>
            <person name="Storesund J.E."/>
            <person name="Kallscheuer N."/>
            <person name="Luecker S."/>
            <person name="Lage O.M."/>
            <person name="Pohl T."/>
            <person name="Merkel B.J."/>
            <person name="Hornburger P."/>
            <person name="Mueller R.-W."/>
            <person name="Bruemmer F."/>
            <person name="Labrenz M."/>
            <person name="Spormann A.M."/>
            <person name="Op den Camp H."/>
            <person name="Overmann J."/>
            <person name="Amann R."/>
            <person name="Jetten M.S.M."/>
            <person name="Mascher T."/>
            <person name="Medema M.H."/>
            <person name="Devos D.P."/>
            <person name="Kaster A.-K."/>
            <person name="Ovreas L."/>
            <person name="Rohde M."/>
            <person name="Galperin M.Y."/>
            <person name="Jogler C."/>
        </authorList>
    </citation>
    <scope>NUCLEOTIDE SEQUENCE [LARGE SCALE GENOMIC DNA]</scope>
    <source>
        <strain evidence="2 3">Pan241w</strain>
    </source>
</reference>
<keyword evidence="1" id="KW-0812">Transmembrane</keyword>
<keyword evidence="1" id="KW-1133">Transmembrane helix</keyword>
<evidence type="ECO:0000313" key="3">
    <source>
        <dbReference type="Proteomes" id="UP000317171"/>
    </source>
</evidence>
<dbReference type="Proteomes" id="UP000317171">
    <property type="component" value="Chromosome"/>
</dbReference>
<dbReference type="AlphaFoldDB" id="A0A517RJI0"/>
<dbReference type="KEGG" id="gaz:Pan241w_41400"/>
<sequence>MINFVVIGLLGLLICIAIGMLESAGIAMLIGCIRLILRVESDWVRIIVVSILLAFCSLVGWFIVK</sequence>
<proteinExistence type="predicted"/>
<keyword evidence="1" id="KW-0472">Membrane</keyword>
<gene>
    <name evidence="2" type="ORF">Pan241w_41400</name>
</gene>
<accession>A0A517RJI0</accession>
<dbReference type="EMBL" id="CP036269">
    <property type="protein sequence ID" value="QDT44035.1"/>
    <property type="molecule type" value="Genomic_DNA"/>
</dbReference>
<evidence type="ECO:0000256" key="1">
    <source>
        <dbReference type="SAM" id="Phobius"/>
    </source>
</evidence>
<evidence type="ECO:0000313" key="2">
    <source>
        <dbReference type="EMBL" id="QDT44035.1"/>
    </source>
</evidence>
<protein>
    <submittedName>
        <fullName evidence="2">Uncharacterized protein</fullName>
    </submittedName>
</protein>
<keyword evidence="3" id="KW-1185">Reference proteome</keyword>
<feature type="transmembrane region" description="Helical" evidence="1">
    <location>
        <begin position="43"/>
        <end position="64"/>
    </location>
</feature>